<evidence type="ECO:0000313" key="3">
    <source>
        <dbReference type="Ensembl" id="ENSDCDP00010001311.1"/>
    </source>
</evidence>
<dbReference type="PANTHER" id="PTHR15503:SF22">
    <property type="entry name" value="TRANSPOSON TY3-I GAG POLYPROTEIN"/>
    <property type="match status" value="1"/>
</dbReference>
<proteinExistence type="predicted"/>
<protein>
    <recommendedName>
        <fullName evidence="2">Retrotransposon gag domain-containing protein</fullName>
    </recommendedName>
</protein>
<reference evidence="3" key="2">
    <citation type="submission" date="2025-08" db="UniProtKB">
        <authorList>
            <consortium name="Ensembl"/>
        </authorList>
    </citation>
    <scope>IDENTIFICATION</scope>
</reference>
<evidence type="ECO:0000259" key="2">
    <source>
        <dbReference type="Pfam" id="PF03732"/>
    </source>
</evidence>
<dbReference type="AlphaFoldDB" id="A0AAY4A2D5"/>
<dbReference type="PANTHER" id="PTHR15503">
    <property type="entry name" value="LDOC1 RELATED"/>
    <property type="match status" value="1"/>
</dbReference>
<accession>A0AAY4A2D5</accession>
<evidence type="ECO:0000313" key="4">
    <source>
        <dbReference type="Proteomes" id="UP000694580"/>
    </source>
</evidence>
<dbReference type="Pfam" id="PF03732">
    <property type="entry name" value="Retrotrans_gag"/>
    <property type="match status" value="1"/>
</dbReference>
<reference evidence="3" key="3">
    <citation type="submission" date="2025-09" db="UniProtKB">
        <authorList>
            <consortium name="Ensembl"/>
        </authorList>
    </citation>
    <scope>IDENTIFICATION</scope>
</reference>
<name>A0AAY4A2D5_9TELE</name>
<dbReference type="GeneTree" id="ENSGT00950000183173"/>
<feature type="region of interest" description="Disordered" evidence="1">
    <location>
        <begin position="226"/>
        <end position="271"/>
    </location>
</feature>
<feature type="compositionally biased region" description="Low complexity" evidence="1">
    <location>
        <begin position="248"/>
        <end position="261"/>
    </location>
</feature>
<dbReference type="InterPro" id="IPR032567">
    <property type="entry name" value="RTL1-rel"/>
</dbReference>
<dbReference type="Proteomes" id="UP000694580">
    <property type="component" value="Chromosome 1"/>
</dbReference>
<dbReference type="InterPro" id="IPR005162">
    <property type="entry name" value="Retrotrans_gag_dom"/>
</dbReference>
<evidence type="ECO:0000256" key="1">
    <source>
        <dbReference type="SAM" id="MobiDB-lite"/>
    </source>
</evidence>
<reference evidence="3 4" key="1">
    <citation type="submission" date="2020-06" db="EMBL/GenBank/DDBJ databases">
        <authorList>
            <consortium name="Wellcome Sanger Institute Data Sharing"/>
        </authorList>
    </citation>
    <scope>NUCLEOTIDE SEQUENCE [LARGE SCALE GENOMIC DNA]</scope>
</reference>
<keyword evidence="4" id="KW-1185">Reference proteome</keyword>
<feature type="domain" description="Retrotransposon gag" evidence="2">
    <location>
        <begin position="102"/>
        <end position="193"/>
    </location>
</feature>
<organism evidence="3 4">
    <name type="scientific">Denticeps clupeoides</name>
    <name type="common">denticle herring</name>
    <dbReference type="NCBI Taxonomy" id="299321"/>
    <lineage>
        <taxon>Eukaryota</taxon>
        <taxon>Metazoa</taxon>
        <taxon>Chordata</taxon>
        <taxon>Craniata</taxon>
        <taxon>Vertebrata</taxon>
        <taxon>Euteleostomi</taxon>
        <taxon>Actinopterygii</taxon>
        <taxon>Neopterygii</taxon>
        <taxon>Teleostei</taxon>
        <taxon>Clupei</taxon>
        <taxon>Clupeiformes</taxon>
        <taxon>Denticipitoidei</taxon>
        <taxon>Denticipitidae</taxon>
        <taxon>Denticeps</taxon>
    </lineage>
</organism>
<sequence length="304" mass="33565">MSEPVVDPAEFERVKAEVTYLRGIIDAQATTINTLKDSILQLSTSMTVLQRQLSGATAGPRIALPDKWNGVDGRPDGLLATLDMIFECYSSHYETSRAKVALLTSLLSGRAQEWAAALYNAKSPICNDYFLFSEELRKTFVPASGEKAPDSQLLHLRQGSFSVCHYASEFRTLSAKLSWGDDALRALFIEGLADHIRDEMTGKEAPQTLDAAVDLALRIDQRILTQPPPAQRWSRPPSTHMPSPPRFSFPGAAASPAAEEPMQLGRLPQGERDRRWREGLCAYCGSSEHRRPQCPLRPGNGTAR</sequence>
<dbReference type="Ensembl" id="ENSDCDT00010001372.1">
    <property type="protein sequence ID" value="ENSDCDP00010001311.1"/>
    <property type="gene ID" value="ENSDCDG00010000695.1"/>
</dbReference>